<proteinExistence type="predicted"/>
<reference evidence="1" key="2">
    <citation type="submission" date="2025-09" db="UniProtKB">
        <authorList>
            <consortium name="Ensembl"/>
        </authorList>
    </citation>
    <scope>IDENTIFICATION</scope>
</reference>
<evidence type="ECO:0000313" key="1">
    <source>
        <dbReference type="Ensembl" id="ENSMMMP00000016835.1"/>
    </source>
</evidence>
<name>A0A8C5ZMR6_MARMA</name>
<sequence>MSSWFRGLGSSLGHSLGQVGDSLDSLTGHKSNVTKDEVLDDFEDVEAGLPSYWRKNIEDTKWMIRYDNERLKNYCTDLEERWGSHGDGDCCFYSWEAARCSPWERHVCFLLA</sequence>
<protein>
    <submittedName>
        <fullName evidence="1">Uncharacterized protein</fullName>
    </submittedName>
</protein>
<dbReference type="Ensembl" id="ENSMMMT00000019169.1">
    <property type="protein sequence ID" value="ENSMMMP00000016835.1"/>
    <property type="gene ID" value="ENSMMMG00000014980.1"/>
</dbReference>
<evidence type="ECO:0000313" key="2">
    <source>
        <dbReference type="Proteomes" id="UP000694407"/>
    </source>
</evidence>
<accession>A0A8C5ZMR6</accession>
<organism evidence="1 2">
    <name type="scientific">Marmota marmota marmota</name>
    <name type="common">Alpine marmot</name>
    <dbReference type="NCBI Taxonomy" id="9994"/>
    <lineage>
        <taxon>Eukaryota</taxon>
        <taxon>Metazoa</taxon>
        <taxon>Chordata</taxon>
        <taxon>Craniata</taxon>
        <taxon>Vertebrata</taxon>
        <taxon>Euteleostomi</taxon>
        <taxon>Mammalia</taxon>
        <taxon>Eutheria</taxon>
        <taxon>Euarchontoglires</taxon>
        <taxon>Glires</taxon>
        <taxon>Rodentia</taxon>
        <taxon>Sciuromorpha</taxon>
        <taxon>Sciuridae</taxon>
        <taxon>Xerinae</taxon>
        <taxon>Marmotini</taxon>
        <taxon>Marmota</taxon>
    </lineage>
</organism>
<dbReference type="GeneTree" id="ENSGT00940000181887"/>
<dbReference type="AlphaFoldDB" id="A0A8C5ZMR6"/>
<dbReference type="Proteomes" id="UP000694407">
    <property type="component" value="Unplaced"/>
</dbReference>
<reference evidence="1" key="1">
    <citation type="submission" date="2025-08" db="UniProtKB">
        <authorList>
            <consortium name="Ensembl"/>
        </authorList>
    </citation>
    <scope>IDENTIFICATION</scope>
</reference>
<keyword evidence="2" id="KW-1185">Reference proteome</keyword>